<dbReference type="Pfam" id="PF00682">
    <property type="entry name" value="HMGL-like"/>
    <property type="match status" value="1"/>
</dbReference>
<evidence type="ECO:0000256" key="1">
    <source>
        <dbReference type="ARBA" id="ARBA00009405"/>
    </source>
</evidence>
<name>A0ABS1KWW6_9BACT</name>
<accession>A0ABS1KWW6</accession>
<dbReference type="PANTHER" id="PTHR42738">
    <property type="entry name" value="HYDROXYMETHYLGLUTARYL-COA LYASE"/>
    <property type="match status" value="1"/>
</dbReference>
<keyword evidence="2" id="KW-0479">Metal-binding</keyword>
<gene>
    <name evidence="5" type="ORF">JI741_21385</name>
</gene>
<dbReference type="PROSITE" id="PS50991">
    <property type="entry name" value="PYR_CT"/>
    <property type="match status" value="1"/>
</dbReference>
<feature type="domain" description="Pyruvate carboxyltransferase" evidence="4">
    <location>
        <begin position="1"/>
        <end position="270"/>
    </location>
</feature>
<dbReference type="Gene3D" id="3.20.20.70">
    <property type="entry name" value="Aldolase class I"/>
    <property type="match status" value="1"/>
</dbReference>
<dbReference type="PANTHER" id="PTHR42738:SF7">
    <property type="entry name" value="HYDROXYMETHYLGLUTARYL-COA LYASE"/>
    <property type="match status" value="1"/>
</dbReference>
<dbReference type="Proteomes" id="UP000613030">
    <property type="component" value="Unassembled WGS sequence"/>
</dbReference>
<evidence type="ECO:0000313" key="5">
    <source>
        <dbReference type="EMBL" id="MBL0743798.1"/>
    </source>
</evidence>
<keyword evidence="6" id="KW-1185">Reference proteome</keyword>
<comment type="caution">
    <text evidence="5">The sequence shown here is derived from an EMBL/GenBank/DDBJ whole genome shotgun (WGS) entry which is preliminary data.</text>
</comment>
<organism evidence="5 6">
    <name type="scientific">Chryseolinea lacunae</name>
    <dbReference type="NCBI Taxonomy" id="2801331"/>
    <lineage>
        <taxon>Bacteria</taxon>
        <taxon>Pseudomonadati</taxon>
        <taxon>Bacteroidota</taxon>
        <taxon>Cytophagia</taxon>
        <taxon>Cytophagales</taxon>
        <taxon>Fulvivirgaceae</taxon>
        <taxon>Chryseolinea</taxon>
    </lineage>
</organism>
<keyword evidence="3 5" id="KW-0456">Lyase</keyword>
<evidence type="ECO:0000256" key="2">
    <source>
        <dbReference type="ARBA" id="ARBA00022723"/>
    </source>
</evidence>
<dbReference type="EMBL" id="JAERRB010000008">
    <property type="protein sequence ID" value="MBL0743798.1"/>
    <property type="molecule type" value="Genomic_DNA"/>
</dbReference>
<reference evidence="5 6" key="1">
    <citation type="submission" date="2021-01" db="EMBL/GenBank/DDBJ databases">
        <title>Chryseolinea sp. Jin1 Genome sequencing and assembly.</title>
        <authorList>
            <person name="Kim I."/>
        </authorList>
    </citation>
    <scope>NUCLEOTIDE SEQUENCE [LARGE SCALE GENOMIC DNA]</scope>
    <source>
        <strain evidence="5 6">Jin1</strain>
    </source>
</reference>
<protein>
    <submittedName>
        <fullName evidence="5">Hydroxymethylglutaryl-CoA lyase</fullName>
    </submittedName>
</protein>
<sequence length="283" mass="30427">MKIIECPRDAMQGLTTFIPTAMKVKYINQLLKAGFDTIDAGSFVSPKAIPQLRDTADVLNQLDMSNTTSKLLTIVANTRGAEEASTFASVTYMGFPLSMSETFQQRNTNKSIAEALQTVEEINAICKQSGKTLVTYISMGFGNPYGDPYNAAHVSAFVDKLMTLGVAIVSLADTIGVSTPANIRDLFTTLSARYPNAEIGVHLHATPQTAREKIEAAYNAGCRRFDGAIKGFGGCPMADDALVGNLATESILAFLNEKGVDTGIRPSEFNAALQLADEIFPKH</sequence>
<dbReference type="SUPFAM" id="SSF51569">
    <property type="entry name" value="Aldolase"/>
    <property type="match status" value="1"/>
</dbReference>
<dbReference type="InterPro" id="IPR013785">
    <property type="entry name" value="Aldolase_TIM"/>
</dbReference>
<dbReference type="GO" id="GO:0016829">
    <property type="term" value="F:lyase activity"/>
    <property type="evidence" value="ECO:0007669"/>
    <property type="project" value="UniProtKB-KW"/>
</dbReference>
<proteinExistence type="inferred from homology"/>
<dbReference type="RefSeq" id="WP_202013273.1">
    <property type="nucleotide sequence ID" value="NZ_JAERRB010000008.1"/>
</dbReference>
<dbReference type="InterPro" id="IPR000891">
    <property type="entry name" value="PYR_CT"/>
</dbReference>
<comment type="similarity">
    <text evidence="1">Belongs to the HMG-CoA lyase family.</text>
</comment>
<evidence type="ECO:0000259" key="4">
    <source>
        <dbReference type="PROSITE" id="PS50991"/>
    </source>
</evidence>
<dbReference type="CDD" id="cd07938">
    <property type="entry name" value="DRE_TIM_HMGL"/>
    <property type="match status" value="1"/>
</dbReference>
<evidence type="ECO:0000256" key="3">
    <source>
        <dbReference type="ARBA" id="ARBA00023239"/>
    </source>
</evidence>
<evidence type="ECO:0000313" key="6">
    <source>
        <dbReference type="Proteomes" id="UP000613030"/>
    </source>
</evidence>
<dbReference type="InterPro" id="IPR043594">
    <property type="entry name" value="HMGL"/>
</dbReference>